<proteinExistence type="predicted"/>
<dbReference type="RefSeq" id="XP_018159813.1">
    <property type="nucleotide sequence ID" value="XM_018298567.1"/>
</dbReference>
<sequence length="177" mass="20344">MWKVNQYTDNDHRAPSPLLILPSFPKYEAKESHLSRWQHRENLSASYRYEILLPQTNPSTTLPPTIQHRIIRQVSGKRWGTFAIGARRRQLCRSDKLYNNHGASNDDPVYFLPRILWAKTDSRPLLVEAPKPYIFNYTSAACAGVRSPAARLWAATFLSQMSCSFRFQSPLPSPGRN</sequence>
<comment type="caution">
    <text evidence="1">The sequence shown here is derived from an EMBL/GenBank/DDBJ whole genome shotgun (WGS) entry which is preliminary data.</text>
</comment>
<gene>
    <name evidence="1" type="ORF">CH63R_03592</name>
</gene>
<protein>
    <submittedName>
        <fullName evidence="1">Uncharacterized protein</fullName>
    </submittedName>
</protein>
<reference evidence="2" key="1">
    <citation type="journal article" date="2017" name="BMC Genomics">
        <title>Gapless genome assembly of Colletotrichum higginsianum reveals chromosome structure and association of transposable elements with secondary metabolite gene clusters.</title>
        <authorList>
            <person name="Dallery J.-F."/>
            <person name="Lapalu N."/>
            <person name="Zampounis A."/>
            <person name="Pigne S."/>
            <person name="Luyten I."/>
            <person name="Amselem J."/>
            <person name="Wittenberg A.H.J."/>
            <person name="Zhou S."/>
            <person name="de Queiroz M.V."/>
            <person name="Robin G.P."/>
            <person name="Auger A."/>
            <person name="Hainaut M."/>
            <person name="Henrissat B."/>
            <person name="Kim K.-T."/>
            <person name="Lee Y.-H."/>
            <person name="Lespinet O."/>
            <person name="Schwartz D.C."/>
            <person name="Thon M.R."/>
            <person name="O'Connell R.J."/>
        </authorList>
    </citation>
    <scope>NUCLEOTIDE SEQUENCE [LARGE SCALE GENOMIC DNA]</scope>
    <source>
        <strain evidence="2">IMI 349063</strain>
    </source>
</reference>
<evidence type="ECO:0000313" key="1">
    <source>
        <dbReference type="EMBL" id="OBR11296.1"/>
    </source>
</evidence>
<evidence type="ECO:0000313" key="2">
    <source>
        <dbReference type="Proteomes" id="UP000092177"/>
    </source>
</evidence>
<dbReference type="Proteomes" id="UP000092177">
    <property type="component" value="Chromosome 3"/>
</dbReference>
<accession>A0A1B7YGW4</accession>
<dbReference type="EMBL" id="LTAN01000003">
    <property type="protein sequence ID" value="OBR11296.1"/>
    <property type="molecule type" value="Genomic_DNA"/>
</dbReference>
<name>A0A1B7YGW4_COLHI</name>
<dbReference type="AlphaFoldDB" id="A0A1B7YGW4"/>
<dbReference type="VEuPathDB" id="FungiDB:CH63R_03592"/>
<dbReference type="GeneID" id="28862674"/>
<dbReference type="KEGG" id="chig:CH63R_03592"/>
<organism evidence="1 2">
    <name type="scientific">Colletotrichum higginsianum (strain IMI 349063)</name>
    <name type="common">Crucifer anthracnose fungus</name>
    <dbReference type="NCBI Taxonomy" id="759273"/>
    <lineage>
        <taxon>Eukaryota</taxon>
        <taxon>Fungi</taxon>
        <taxon>Dikarya</taxon>
        <taxon>Ascomycota</taxon>
        <taxon>Pezizomycotina</taxon>
        <taxon>Sordariomycetes</taxon>
        <taxon>Hypocreomycetidae</taxon>
        <taxon>Glomerellales</taxon>
        <taxon>Glomerellaceae</taxon>
        <taxon>Colletotrichum</taxon>
        <taxon>Colletotrichum destructivum species complex</taxon>
    </lineage>
</organism>
<keyword evidence="2" id="KW-1185">Reference proteome</keyword>